<dbReference type="SUPFAM" id="SSF117782">
    <property type="entry name" value="YbjQ-like"/>
    <property type="match status" value="1"/>
</dbReference>
<name>A0ABU3TQK2_9BACT</name>
<proteinExistence type="predicted"/>
<evidence type="ECO:0000313" key="2">
    <source>
        <dbReference type="Proteomes" id="UP001249959"/>
    </source>
</evidence>
<accession>A0ABU3TQK2</accession>
<evidence type="ECO:0008006" key="3">
    <source>
        <dbReference type="Google" id="ProtNLM"/>
    </source>
</evidence>
<comment type="caution">
    <text evidence="1">The sequence shown here is derived from an EMBL/GenBank/DDBJ whole genome shotgun (WGS) entry which is preliminary data.</text>
</comment>
<evidence type="ECO:0000313" key="1">
    <source>
        <dbReference type="EMBL" id="MDU0808151.1"/>
    </source>
</evidence>
<sequence>MIQKASKYAVGILLMSTVMSCSKHVQPSTYYSPNYKDGGIERHDGLGFEIPLKYAIDIFYSNEQPKQSYAVIEAISFSDEIPLSVDQTQNGKMLNRGNHQNKKKEILDKMVAKAEELGASALMDIKYQVYTTKDANGYTFSGTAIRYVLK</sequence>
<dbReference type="Proteomes" id="UP001249959">
    <property type="component" value="Unassembled WGS sequence"/>
</dbReference>
<dbReference type="RefSeq" id="WP_316070317.1">
    <property type="nucleotide sequence ID" value="NZ_JAVNWW010000001.1"/>
</dbReference>
<organism evidence="1 2">
    <name type="scientific">Aquirufa regiilacus</name>
    <dbReference type="NCBI Taxonomy" id="3024868"/>
    <lineage>
        <taxon>Bacteria</taxon>
        <taxon>Pseudomonadati</taxon>
        <taxon>Bacteroidota</taxon>
        <taxon>Cytophagia</taxon>
        <taxon>Cytophagales</taxon>
        <taxon>Flectobacillaceae</taxon>
        <taxon>Aquirufa</taxon>
    </lineage>
</organism>
<dbReference type="EMBL" id="JAVNWW010000001">
    <property type="protein sequence ID" value="MDU0808151.1"/>
    <property type="molecule type" value="Genomic_DNA"/>
</dbReference>
<reference evidence="1 2" key="1">
    <citation type="submission" date="2023-09" db="EMBL/GenBank/DDBJ databases">
        <title>Aquirufa genomes.</title>
        <authorList>
            <person name="Pitt A."/>
        </authorList>
    </citation>
    <scope>NUCLEOTIDE SEQUENCE [LARGE SCALE GENOMIC DNA]</scope>
    <source>
        <strain evidence="1 2">LEOWEIH-7C</strain>
    </source>
</reference>
<dbReference type="InterPro" id="IPR035439">
    <property type="entry name" value="UPF0145_dom_sf"/>
</dbReference>
<protein>
    <recommendedName>
        <fullName evidence="3">Heavy metal-binding domain-containing protein</fullName>
    </recommendedName>
</protein>
<gene>
    <name evidence="1" type="ORF">PQG45_03765</name>
</gene>
<dbReference type="PROSITE" id="PS51257">
    <property type="entry name" value="PROKAR_LIPOPROTEIN"/>
    <property type="match status" value="1"/>
</dbReference>
<keyword evidence="2" id="KW-1185">Reference proteome</keyword>